<dbReference type="InterPro" id="IPR036641">
    <property type="entry name" value="HPT_dom_sf"/>
</dbReference>
<name>A0ABT0M401_9RHOB</name>
<dbReference type="RefSeq" id="WP_249059667.1">
    <property type="nucleotide sequence ID" value="NZ_JALZWP010000013.1"/>
</dbReference>
<protein>
    <submittedName>
        <fullName evidence="3">Hpt domain-containing protein</fullName>
    </submittedName>
</protein>
<comment type="caution">
    <text evidence="3">The sequence shown here is derived from an EMBL/GenBank/DDBJ whole genome shotgun (WGS) entry which is preliminary data.</text>
</comment>
<keyword evidence="4" id="KW-1185">Reference proteome</keyword>
<feature type="domain" description="HPt" evidence="2">
    <location>
        <begin position="15"/>
        <end position="79"/>
    </location>
</feature>
<organism evidence="3 4">
    <name type="scientific">Roseinatronobacter domitianus</name>
    <dbReference type="NCBI Taxonomy" id="2940293"/>
    <lineage>
        <taxon>Bacteria</taxon>
        <taxon>Pseudomonadati</taxon>
        <taxon>Pseudomonadota</taxon>
        <taxon>Alphaproteobacteria</taxon>
        <taxon>Rhodobacterales</taxon>
        <taxon>Paracoccaceae</taxon>
        <taxon>Roseinatronobacter</taxon>
    </lineage>
</organism>
<evidence type="ECO:0000259" key="2">
    <source>
        <dbReference type="Pfam" id="PF01627"/>
    </source>
</evidence>
<evidence type="ECO:0000313" key="3">
    <source>
        <dbReference type="EMBL" id="MCL1629592.1"/>
    </source>
</evidence>
<proteinExistence type="predicted"/>
<dbReference type="SUPFAM" id="SSF47226">
    <property type="entry name" value="Histidine-containing phosphotransfer domain, HPT domain"/>
    <property type="match status" value="1"/>
</dbReference>
<dbReference type="Gene3D" id="1.20.120.160">
    <property type="entry name" value="HPT domain"/>
    <property type="match status" value="1"/>
</dbReference>
<gene>
    <name evidence="3" type="ORF">M3N55_12710</name>
</gene>
<dbReference type="Pfam" id="PF01627">
    <property type="entry name" value="Hpt"/>
    <property type="match status" value="1"/>
</dbReference>
<evidence type="ECO:0000313" key="4">
    <source>
        <dbReference type="Proteomes" id="UP001202550"/>
    </source>
</evidence>
<dbReference type="InterPro" id="IPR008207">
    <property type="entry name" value="Sig_transdc_His_kin_Hpt_dom"/>
</dbReference>
<keyword evidence="1" id="KW-0902">Two-component regulatory system</keyword>
<reference evidence="3 4" key="1">
    <citation type="submission" date="2022-05" db="EMBL/GenBank/DDBJ databases">
        <title>Seasonal and diel survey of microbial diversity of the Tyrrhenian coast.</title>
        <authorList>
            <person name="Gattoni G."/>
            <person name="Corral P."/>
        </authorList>
    </citation>
    <scope>NUCLEOTIDE SEQUENCE [LARGE SCALE GENOMIC DNA]</scope>
    <source>
        <strain evidence="3 4">V10</strain>
    </source>
</reference>
<accession>A0ABT0M401</accession>
<evidence type="ECO:0000256" key="1">
    <source>
        <dbReference type="ARBA" id="ARBA00023012"/>
    </source>
</evidence>
<sequence>MSELYEEVGDEALGEVLELFASEVAEGLERLAHATGPMSIAAEFHFLKGAALNLGLDNVARICATGEENARSGAPTEEQRLAVAEKFPACCRELSTQWRDRISTG</sequence>
<dbReference type="EMBL" id="JALZWP010000013">
    <property type="protein sequence ID" value="MCL1629592.1"/>
    <property type="molecule type" value="Genomic_DNA"/>
</dbReference>
<dbReference type="Proteomes" id="UP001202550">
    <property type="component" value="Unassembled WGS sequence"/>
</dbReference>